<feature type="region of interest" description="Disordered" evidence="1">
    <location>
        <begin position="202"/>
        <end position="226"/>
    </location>
</feature>
<dbReference type="PANTHER" id="PTHR15837">
    <property type="entry name" value="RAN GUANINE NUCLEOTIDE RELEASE FACTOR"/>
    <property type="match status" value="1"/>
</dbReference>
<accession>A0ABR1PTG0</accession>
<dbReference type="EMBL" id="JAQQWE010000010">
    <property type="protein sequence ID" value="KAK7937708.1"/>
    <property type="molecule type" value="Genomic_DNA"/>
</dbReference>
<sequence>MRDNDEAVTRPVKRAVAQRPGPDGSRVHPYLRRKNSLPRLGDLTSITLRLRSQPESSLSKDVVNQDAVNKKTHGSLPLPVPSVANPAELPYDGMGYDYETPDELKAHSGRADHSDDSHISVATEKSTQRSSYRTPDSSPPTPAKLPATKLADNISSRAAELLRSQGQFHDVRSQISSQYISGPVPRSRNFNTIETGKATLPLYPSKSTAVPPPQAPTTPARPVPSSQAATVHVYGNPRIRPYVAPASDRNFKRITSFTEAPHYVATGAPAPVKKFKRITSFTEAPHYVATGGGSFTKLQQYDSSTTTAPLVVDNSPCPRSNYNAVYGVPGNSSFPGSNFKAVYGVPEQVLTVEDPFKNLNRKLFKLKQLDEKIPDAPVHIFVDMSNIFIGFEEKCKEKRGIHKHQYFHIDPRNFLFSHLHHILVRDRPVGKKSLAGSVANAAEQISPPAHFLAAQKLDYKTSMMLRVIKFDSNNSYRRSTAVTVSPFDWTTSSSGDESGDGSPSYLCPRTKLGEQGVDENLHLAMQSSILDAAFPGNGTAPGIMVLATGDAKEAEFSEGFAHYAQKAMSMGWHVEVVSWKRCLSSVWKRAPFIDQFASQFRIIELDPFYEDMLKL</sequence>
<name>A0ABR1PTG0_9PEZI</name>
<evidence type="ECO:0000256" key="1">
    <source>
        <dbReference type="SAM" id="MobiDB-lite"/>
    </source>
</evidence>
<keyword evidence="3" id="KW-1185">Reference proteome</keyword>
<comment type="caution">
    <text evidence="2">The sequence shown here is derived from an EMBL/GenBank/DDBJ whole genome shotgun (WGS) entry which is preliminary data.</text>
</comment>
<reference evidence="2 3" key="1">
    <citation type="submission" date="2023-01" db="EMBL/GenBank/DDBJ databases">
        <title>Analysis of 21 Apiospora genomes using comparative genomics revels a genus with tremendous synthesis potential of carbohydrate active enzymes and secondary metabolites.</title>
        <authorList>
            <person name="Sorensen T."/>
        </authorList>
    </citation>
    <scope>NUCLEOTIDE SEQUENCE [LARGE SCALE GENOMIC DNA]</scope>
    <source>
        <strain evidence="2 3">CBS 24483</strain>
    </source>
</reference>
<dbReference type="CDD" id="cd18724">
    <property type="entry name" value="PIN_LabA-like"/>
    <property type="match status" value="1"/>
</dbReference>
<dbReference type="InterPro" id="IPR007681">
    <property type="entry name" value="Mog1"/>
</dbReference>
<protein>
    <recommendedName>
        <fullName evidence="4">NYN domain-containing protein</fullName>
    </recommendedName>
</protein>
<evidence type="ECO:0000313" key="2">
    <source>
        <dbReference type="EMBL" id="KAK7937708.1"/>
    </source>
</evidence>
<evidence type="ECO:0008006" key="4">
    <source>
        <dbReference type="Google" id="ProtNLM"/>
    </source>
</evidence>
<feature type="compositionally biased region" description="Basic and acidic residues" evidence="1">
    <location>
        <begin position="102"/>
        <end position="118"/>
    </location>
</feature>
<proteinExistence type="predicted"/>
<gene>
    <name evidence="2" type="ORF">PG986_014576</name>
</gene>
<feature type="region of interest" description="Disordered" evidence="1">
    <location>
        <begin position="1"/>
        <end position="147"/>
    </location>
</feature>
<evidence type="ECO:0000313" key="3">
    <source>
        <dbReference type="Proteomes" id="UP001391051"/>
    </source>
</evidence>
<dbReference type="RefSeq" id="XP_066693036.1">
    <property type="nucleotide sequence ID" value="XM_066850798.1"/>
</dbReference>
<feature type="compositionally biased region" description="Polar residues" evidence="1">
    <location>
        <begin position="123"/>
        <end position="136"/>
    </location>
</feature>
<dbReference type="Proteomes" id="UP001391051">
    <property type="component" value="Unassembled WGS sequence"/>
</dbReference>
<organism evidence="2 3">
    <name type="scientific">Apiospora aurea</name>
    <dbReference type="NCBI Taxonomy" id="335848"/>
    <lineage>
        <taxon>Eukaryota</taxon>
        <taxon>Fungi</taxon>
        <taxon>Dikarya</taxon>
        <taxon>Ascomycota</taxon>
        <taxon>Pezizomycotina</taxon>
        <taxon>Sordariomycetes</taxon>
        <taxon>Xylariomycetidae</taxon>
        <taxon>Amphisphaeriales</taxon>
        <taxon>Apiosporaceae</taxon>
        <taxon>Apiospora</taxon>
    </lineage>
</organism>
<feature type="compositionally biased region" description="Pro residues" evidence="1">
    <location>
        <begin position="210"/>
        <end position="222"/>
    </location>
</feature>
<dbReference type="GeneID" id="92083860"/>
<dbReference type="PANTHER" id="PTHR15837:SF5">
    <property type="entry name" value="NYN DOMAIN-CONTAINING PROTEIN"/>
    <property type="match status" value="1"/>
</dbReference>